<name>A0A2A4XEQ9_9GAMM</name>
<feature type="domain" description="FAD/NAD(P)-binding" evidence="21">
    <location>
        <begin position="19"/>
        <end position="283"/>
    </location>
</feature>
<organism evidence="23 24">
    <name type="scientific">SAR86 cluster bacterium</name>
    <dbReference type="NCBI Taxonomy" id="2030880"/>
    <lineage>
        <taxon>Bacteria</taxon>
        <taxon>Pseudomonadati</taxon>
        <taxon>Pseudomonadota</taxon>
        <taxon>Gammaproteobacteria</taxon>
        <taxon>SAR86 cluster</taxon>
    </lineage>
</organism>
<dbReference type="FunFam" id="3.30.413.10:FF:000007">
    <property type="entry name" value="Nitrite reductase [NAD(P)H] large subunit"/>
    <property type="match status" value="1"/>
</dbReference>
<dbReference type="NCBIfam" id="NF011565">
    <property type="entry name" value="PRK14989.1"/>
    <property type="match status" value="1"/>
</dbReference>
<dbReference type="FunFam" id="3.50.50.60:FF:000033">
    <property type="entry name" value="Nitrite reductase [NAD(P)H], large subunit"/>
    <property type="match status" value="1"/>
</dbReference>
<dbReference type="PIRSF" id="PIRSF037149">
    <property type="entry name" value="NirB"/>
    <property type="match status" value="1"/>
</dbReference>
<evidence type="ECO:0000256" key="15">
    <source>
        <dbReference type="ARBA" id="ARBA00064211"/>
    </source>
</evidence>
<dbReference type="InterPro" id="IPR045854">
    <property type="entry name" value="NO2/SO3_Rdtase_4Fe4S_sf"/>
</dbReference>
<comment type="cofactor">
    <cofactor evidence="14">
        <name>[2Fe-2S] cluster</name>
        <dbReference type="ChEBI" id="CHEBI:190135"/>
    </cofactor>
</comment>
<evidence type="ECO:0000259" key="22">
    <source>
        <dbReference type="Pfam" id="PF18267"/>
    </source>
</evidence>
<dbReference type="Pfam" id="PF01077">
    <property type="entry name" value="NIR_SIR"/>
    <property type="match status" value="1"/>
</dbReference>
<dbReference type="GO" id="GO:0020037">
    <property type="term" value="F:heme binding"/>
    <property type="evidence" value="ECO:0007669"/>
    <property type="project" value="InterPro"/>
</dbReference>
<dbReference type="EMBL" id="NVUL01000008">
    <property type="protein sequence ID" value="PCI80771.1"/>
    <property type="molecule type" value="Genomic_DNA"/>
</dbReference>
<dbReference type="InterPro" id="IPR023753">
    <property type="entry name" value="FAD/NAD-binding_dom"/>
</dbReference>
<evidence type="ECO:0000256" key="5">
    <source>
        <dbReference type="ARBA" id="ARBA00022617"/>
    </source>
</evidence>
<dbReference type="InterPro" id="IPR006066">
    <property type="entry name" value="NO2/SO3_Rdtase_FeS/sirohaem_BS"/>
</dbReference>
<dbReference type="GO" id="GO:0015980">
    <property type="term" value="P:energy derivation by oxidation of organic compounds"/>
    <property type="evidence" value="ECO:0007669"/>
    <property type="project" value="UniProtKB-ARBA"/>
</dbReference>
<feature type="binding site" evidence="17">
    <location>
        <position position="671"/>
    </location>
    <ligand>
        <name>[4Fe-4S] cluster</name>
        <dbReference type="ChEBI" id="CHEBI:49883"/>
    </ligand>
</feature>
<keyword evidence="11 17" id="KW-0408">Iron</keyword>
<dbReference type="InterPro" id="IPR007419">
    <property type="entry name" value="BFD-like_2Fe2S-bd_dom"/>
</dbReference>
<dbReference type="PRINTS" id="PR00368">
    <property type="entry name" value="FADPNR"/>
</dbReference>
<keyword evidence="7" id="KW-0001">2Fe-2S</keyword>
<evidence type="ECO:0000256" key="1">
    <source>
        <dbReference type="ARBA" id="ARBA00001974"/>
    </source>
</evidence>
<keyword evidence="12 17" id="KW-0411">Iron-sulfur</keyword>
<evidence type="ECO:0000256" key="11">
    <source>
        <dbReference type="ARBA" id="ARBA00023004"/>
    </source>
</evidence>
<dbReference type="SUPFAM" id="SSF51905">
    <property type="entry name" value="FAD/NAD(P)-binding domain"/>
    <property type="match status" value="2"/>
</dbReference>
<keyword evidence="6 16" id="KW-0285">Flavoprotein</keyword>
<feature type="binding site" evidence="17">
    <location>
        <position position="667"/>
    </location>
    <ligand>
        <name>[4Fe-4S] cluster</name>
        <dbReference type="ChEBI" id="CHEBI:49883"/>
    </ligand>
</feature>
<gene>
    <name evidence="23" type="ORF">COB20_02625</name>
</gene>
<evidence type="ECO:0000256" key="3">
    <source>
        <dbReference type="ARBA" id="ARBA00010429"/>
    </source>
</evidence>
<dbReference type="GO" id="GO:0046872">
    <property type="term" value="F:metal ion binding"/>
    <property type="evidence" value="ECO:0007669"/>
    <property type="project" value="UniProtKB-KW"/>
</dbReference>
<feature type="binding site" evidence="17">
    <location>
        <position position="627"/>
    </location>
    <ligand>
        <name>[4Fe-4S] cluster</name>
        <dbReference type="ChEBI" id="CHEBI:49883"/>
    </ligand>
</feature>
<dbReference type="Pfam" id="PF03460">
    <property type="entry name" value="NIR_SIR_ferr"/>
    <property type="match status" value="1"/>
</dbReference>
<comment type="cofactor">
    <cofactor evidence="1 16">
        <name>FAD</name>
        <dbReference type="ChEBI" id="CHEBI:57692"/>
    </cofactor>
</comment>
<dbReference type="InterPro" id="IPR041854">
    <property type="entry name" value="BFD-like_2Fe2S-bd_dom_sf"/>
</dbReference>
<dbReference type="GO" id="GO:0051539">
    <property type="term" value="F:4 iron, 4 sulfur cluster binding"/>
    <property type="evidence" value="ECO:0007669"/>
    <property type="project" value="UniProtKB-KW"/>
</dbReference>
<dbReference type="Gene3D" id="3.30.390.30">
    <property type="match status" value="1"/>
</dbReference>
<feature type="binding site" evidence="17">
    <location>
        <position position="633"/>
    </location>
    <ligand>
        <name>[4Fe-4S] cluster</name>
        <dbReference type="ChEBI" id="CHEBI:49883"/>
    </ligand>
</feature>
<evidence type="ECO:0000256" key="13">
    <source>
        <dbReference type="ARBA" id="ARBA00023063"/>
    </source>
</evidence>
<keyword evidence="5 17" id="KW-0349">Heme</keyword>
<evidence type="ECO:0000259" key="20">
    <source>
        <dbReference type="Pfam" id="PF04324"/>
    </source>
</evidence>
<dbReference type="Gene3D" id="1.10.10.1100">
    <property type="entry name" value="BFD-like [2Fe-2S]-binding domain"/>
    <property type="match status" value="1"/>
</dbReference>
<keyword evidence="13 16" id="KW-0534">Nitrate assimilation</keyword>
<evidence type="ECO:0000256" key="10">
    <source>
        <dbReference type="ARBA" id="ARBA00023002"/>
    </source>
</evidence>
<evidence type="ECO:0000256" key="4">
    <source>
        <dbReference type="ARBA" id="ARBA00022485"/>
    </source>
</evidence>
<evidence type="ECO:0000256" key="14">
    <source>
        <dbReference type="ARBA" id="ARBA00034078"/>
    </source>
</evidence>
<feature type="domain" description="Nitrite/sulphite reductase 4Fe-4S" evidence="18">
    <location>
        <begin position="618"/>
        <end position="749"/>
    </location>
</feature>
<dbReference type="NCBIfam" id="TIGR02374">
    <property type="entry name" value="nitri_red_nirB"/>
    <property type="match status" value="1"/>
</dbReference>
<evidence type="ECO:0000313" key="24">
    <source>
        <dbReference type="Proteomes" id="UP000218767"/>
    </source>
</evidence>
<dbReference type="Pfam" id="PF18267">
    <property type="entry name" value="Rubredoxin_C"/>
    <property type="match status" value="1"/>
</dbReference>
<dbReference type="PANTHER" id="PTHR43809:SF1">
    <property type="entry name" value="NITRITE REDUCTASE (NADH) LARGE SUBUNIT"/>
    <property type="match status" value="1"/>
</dbReference>
<proteinExistence type="inferred from homology"/>
<dbReference type="AlphaFoldDB" id="A0A2A4XEQ9"/>
<evidence type="ECO:0000259" key="21">
    <source>
        <dbReference type="Pfam" id="PF07992"/>
    </source>
</evidence>
<protein>
    <submittedName>
        <fullName evidence="23">Nitrite reductase (NAD(P)H)</fullName>
    </submittedName>
</protein>
<feature type="domain" description="BFD-like [2Fe-2S]-binding" evidence="20">
    <location>
        <begin position="410"/>
        <end position="457"/>
    </location>
</feature>
<keyword evidence="9 16" id="KW-0274">FAD</keyword>
<feature type="binding site" description="axial binding residue" evidence="17">
    <location>
        <position position="671"/>
    </location>
    <ligand>
        <name>siroheme</name>
        <dbReference type="ChEBI" id="CHEBI:60052"/>
    </ligand>
    <ligandPart>
        <name>Fe</name>
        <dbReference type="ChEBI" id="CHEBI:18248"/>
    </ligandPart>
</feature>
<evidence type="ECO:0000259" key="18">
    <source>
        <dbReference type="Pfam" id="PF01077"/>
    </source>
</evidence>
<evidence type="ECO:0000259" key="19">
    <source>
        <dbReference type="Pfam" id="PF03460"/>
    </source>
</evidence>
<dbReference type="GO" id="GO:0051537">
    <property type="term" value="F:2 iron, 2 sulfur cluster binding"/>
    <property type="evidence" value="ECO:0007669"/>
    <property type="project" value="UniProtKB-KW"/>
</dbReference>
<dbReference type="InterPro" id="IPR017121">
    <property type="entry name" value="Nitrite_Rdtase_lsu"/>
</dbReference>
<dbReference type="Gene3D" id="3.50.50.60">
    <property type="entry name" value="FAD/NAD(P)-binding domain"/>
    <property type="match status" value="2"/>
</dbReference>
<dbReference type="InterPro" id="IPR005117">
    <property type="entry name" value="NiRdtase/SiRdtase_haem-b_fer"/>
</dbReference>
<comment type="caution">
    <text evidence="23">The sequence shown here is derived from an EMBL/GenBank/DDBJ whole genome shotgun (WGS) entry which is preliminary data.</text>
</comment>
<feature type="domain" description="Nitrite/Sulfite reductase ferredoxin-like" evidence="19">
    <location>
        <begin position="546"/>
        <end position="608"/>
    </location>
</feature>
<keyword evidence="8 17" id="KW-0479">Metal-binding</keyword>
<keyword evidence="10" id="KW-0560">Oxidoreductase</keyword>
<comment type="subunit">
    <text evidence="15">Homodimer which associates with NirD.</text>
</comment>
<dbReference type="Pfam" id="PF04324">
    <property type="entry name" value="Fer2_BFD"/>
    <property type="match status" value="1"/>
</dbReference>
<accession>A0A2A4XEQ9</accession>
<dbReference type="SUPFAM" id="SSF56014">
    <property type="entry name" value="Nitrite and sulphite reductase 4Fe-4S domain-like"/>
    <property type="match status" value="1"/>
</dbReference>
<comment type="similarity">
    <text evidence="3">Belongs to the nitrite and sulfite reductase 4Fe-4S domain family.</text>
</comment>
<feature type="domain" description="NADH-rubredoxin oxidoreductase C-terminal" evidence="22">
    <location>
        <begin position="307"/>
        <end position="370"/>
    </location>
</feature>
<dbReference type="InterPro" id="IPR052034">
    <property type="entry name" value="NasD-like"/>
</dbReference>
<dbReference type="FunFam" id="3.30.390.30:FF:000006">
    <property type="entry name" value="Nitrite reductase large subunit"/>
    <property type="match status" value="1"/>
</dbReference>
<dbReference type="Pfam" id="PF07992">
    <property type="entry name" value="Pyr_redox_2"/>
    <property type="match status" value="1"/>
</dbReference>
<dbReference type="PROSITE" id="PS00365">
    <property type="entry name" value="NIR_SIR"/>
    <property type="match status" value="1"/>
</dbReference>
<dbReference type="Gene3D" id="3.30.413.10">
    <property type="entry name" value="Sulfite Reductase Hemoprotein, domain 1"/>
    <property type="match status" value="1"/>
</dbReference>
<comment type="cofactor">
    <cofactor evidence="17">
        <name>[4Fe-4S] cluster</name>
        <dbReference type="ChEBI" id="CHEBI:49883"/>
    </cofactor>
    <text evidence="17">Binds 1 [4Fe-4S] cluster per subunit.</text>
</comment>
<evidence type="ECO:0000256" key="16">
    <source>
        <dbReference type="PIRNR" id="PIRNR037149"/>
    </source>
</evidence>
<comment type="pathway">
    <text evidence="2">Nitrogen metabolism; nitrate reduction (assimilation).</text>
</comment>
<dbReference type="InterPro" id="IPR006067">
    <property type="entry name" value="NO2/SO3_Rdtase_4Fe4S_dom"/>
</dbReference>
<dbReference type="InterPro" id="IPR041575">
    <property type="entry name" value="Rubredoxin_C"/>
</dbReference>
<dbReference type="PANTHER" id="PTHR43809">
    <property type="entry name" value="NITRITE REDUCTASE (NADH) LARGE SUBUNIT"/>
    <property type="match status" value="1"/>
</dbReference>
<dbReference type="InterPro" id="IPR036188">
    <property type="entry name" value="FAD/NAD-bd_sf"/>
</dbReference>
<sequence>MVGQRFLQSLFQRKLTENFEVITFCEESRPAYDRVHLSEYFNGKSAEDLSLVEENFFESAGIKTHIGDKVVAIDRETKVVLSLSGERVQYDKLVMATGSYPFVPPMPGHEREGCFVYRTIEDLQALTQAAEHARIGAVVGGGLLGLEAANALKQLGLKTHIVEFSPRLMAMQIDELGGSLLQQKIEELGVTVHTSKNTSEIVDGDVCQHKMVFADGDCLETDIVLFSAGIRPQDQLARDCGLEIGQRGGIVINNQCLTSDNSIYAIGECALWNNQIFGLVAPGYQMAEVVAASLEGDSAEFEGADMSTKLKLMGVDVASIGDAHGKTEGAKSYSIIDEPNGVYKKLVVSEDGSQLLGSVLIGDASDYGTLLQYKLNAIALPEYPDDLILPQRSGASFALGIDALPDSAQICSCNNVSKAQLLAAVDDGANTLADLKSCTTAGTSCGGCSALVGQILNSELEKRGVTVSNDICEHFPFTRQDLYMLVRSEKILSFDELVSRHGSGRGCEICKPAVASILASCWNEHVLKKAHAPLQDTNDRFLANMQKDGTYSIVPRIAGGEITPDKLITLGKVAKRYELYTKITGGQRVDLFGARVDQLPLIWEELIAAGFESGHAYAKSLRTVKSCVGNSWCRFGMQDSVSMAITLENRYKGLRAPHKIKMAVSGCTRECAEAQSKDVGVIATERGWNLYVCGNGGMKPRHADLFASDLDDAALLKTIDRLLMFYVRTADRLQRTSTWMSNMEGGVEYLQDVIINDRLGLAAELEQEMNDVIDSYQCEWKTTVEDPVRLQSFSHFINSDEKDSNVVFVRERDQIRPAKQEERELVVES</sequence>
<comment type="cofactor">
    <cofactor evidence="17">
        <name>siroheme</name>
        <dbReference type="ChEBI" id="CHEBI:60052"/>
    </cofactor>
    <text evidence="17">Binds 1 siroheme per subunit.</text>
</comment>
<dbReference type="GO" id="GO:0050660">
    <property type="term" value="F:flavin adenine dinucleotide binding"/>
    <property type="evidence" value="ECO:0007669"/>
    <property type="project" value="UniProtKB-UniRule"/>
</dbReference>
<evidence type="ECO:0000256" key="17">
    <source>
        <dbReference type="PIRSR" id="PIRSR037149-1"/>
    </source>
</evidence>
<dbReference type="SUPFAM" id="SSF55124">
    <property type="entry name" value="Nitrite/Sulfite reductase N-terminal domain-like"/>
    <property type="match status" value="1"/>
</dbReference>
<dbReference type="InterPro" id="IPR016156">
    <property type="entry name" value="FAD/NAD-linked_Rdtase_dimer_sf"/>
</dbReference>
<dbReference type="GO" id="GO:0050661">
    <property type="term" value="F:NADP binding"/>
    <property type="evidence" value="ECO:0007669"/>
    <property type="project" value="UniProtKB-UniRule"/>
</dbReference>
<evidence type="ECO:0000256" key="9">
    <source>
        <dbReference type="ARBA" id="ARBA00022827"/>
    </source>
</evidence>
<dbReference type="InterPro" id="IPR036136">
    <property type="entry name" value="Nit/Sulf_reduc_fer-like_dom_sf"/>
</dbReference>
<dbReference type="InterPro" id="IPR012744">
    <property type="entry name" value="Nitri_red_NirB"/>
</dbReference>
<dbReference type="CDD" id="cd19944">
    <property type="entry name" value="NirB_Fer2_BFD-like_2"/>
    <property type="match status" value="1"/>
</dbReference>
<reference evidence="24" key="1">
    <citation type="submission" date="2017-08" db="EMBL/GenBank/DDBJ databases">
        <title>A dynamic microbial community with high functional redundancy inhabits the cold, oxic subseafloor aquifer.</title>
        <authorList>
            <person name="Tully B.J."/>
            <person name="Wheat C.G."/>
            <person name="Glazer B.T."/>
            <person name="Huber J.A."/>
        </authorList>
    </citation>
    <scope>NUCLEOTIDE SEQUENCE [LARGE SCALE GENOMIC DNA]</scope>
</reference>
<dbReference type="UniPathway" id="UPA00653"/>
<dbReference type="GO" id="GO:0098809">
    <property type="term" value="F:nitrite reductase activity"/>
    <property type="evidence" value="ECO:0007669"/>
    <property type="project" value="InterPro"/>
</dbReference>
<evidence type="ECO:0000256" key="7">
    <source>
        <dbReference type="ARBA" id="ARBA00022714"/>
    </source>
</evidence>
<dbReference type="FunFam" id="1.10.10.1100:FF:000002">
    <property type="entry name" value="Nitrite reductase large subunit"/>
    <property type="match status" value="1"/>
</dbReference>
<evidence type="ECO:0000256" key="8">
    <source>
        <dbReference type="ARBA" id="ARBA00022723"/>
    </source>
</evidence>
<evidence type="ECO:0000313" key="23">
    <source>
        <dbReference type="EMBL" id="PCI80771.1"/>
    </source>
</evidence>
<evidence type="ECO:0000256" key="6">
    <source>
        <dbReference type="ARBA" id="ARBA00022630"/>
    </source>
</evidence>
<evidence type="ECO:0000256" key="12">
    <source>
        <dbReference type="ARBA" id="ARBA00023014"/>
    </source>
</evidence>
<dbReference type="PRINTS" id="PR00397">
    <property type="entry name" value="SIROHAEM"/>
</dbReference>
<keyword evidence="4 17" id="KW-0004">4Fe-4S</keyword>
<evidence type="ECO:0000256" key="2">
    <source>
        <dbReference type="ARBA" id="ARBA00005096"/>
    </source>
</evidence>
<dbReference type="GO" id="GO:0042128">
    <property type="term" value="P:nitrate assimilation"/>
    <property type="evidence" value="ECO:0007669"/>
    <property type="project" value="UniProtKB-UniRule"/>
</dbReference>
<dbReference type="Proteomes" id="UP000218767">
    <property type="component" value="Unassembled WGS sequence"/>
</dbReference>
<dbReference type="PRINTS" id="PR00411">
    <property type="entry name" value="PNDRDTASEI"/>
</dbReference>